<dbReference type="PROSITE" id="PS00671">
    <property type="entry name" value="D_2_HYDROXYACID_DH_3"/>
    <property type="match status" value="1"/>
</dbReference>
<keyword evidence="2" id="KW-0520">NAD</keyword>
<dbReference type="InterPro" id="IPR006140">
    <property type="entry name" value="D-isomer_DH_NAD-bd"/>
</dbReference>
<keyword evidence="7" id="KW-1185">Reference proteome</keyword>
<dbReference type="EMBL" id="BMNW01000003">
    <property type="protein sequence ID" value="GGM04322.1"/>
    <property type="molecule type" value="Genomic_DNA"/>
</dbReference>
<dbReference type="SUPFAM" id="SSF52283">
    <property type="entry name" value="Formate/glycerate dehydrogenase catalytic domain-like"/>
    <property type="match status" value="1"/>
</dbReference>
<dbReference type="CDD" id="cd05301">
    <property type="entry name" value="GDH"/>
    <property type="match status" value="1"/>
</dbReference>
<evidence type="ECO:0000259" key="5">
    <source>
        <dbReference type="Pfam" id="PF02826"/>
    </source>
</evidence>
<gene>
    <name evidence="6" type="ORF">GCM10009425_14510</name>
</gene>
<dbReference type="Pfam" id="PF02826">
    <property type="entry name" value="2-Hacid_dh_C"/>
    <property type="match status" value="1"/>
</dbReference>
<dbReference type="Pfam" id="PF00389">
    <property type="entry name" value="2-Hacid_dh"/>
    <property type="match status" value="1"/>
</dbReference>
<reference evidence="7" key="1">
    <citation type="journal article" date="2019" name="Int. J. Syst. Evol. Microbiol.">
        <title>The Global Catalogue of Microorganisms (GCM) 10K type strain sequencing project: providing services to taxonomists for standard genome sequencing and annotation.</title>
        <authorList>
            <consortium name="The Broad Institute Genomics Platform"/>
            <consortium name="The Broad Institute Genome Sequencing Center for Infectious Disease"/>
            <person name="Wu L."/>
            <person name="Ma J."/>
        </authorList>
    </citation>
    <scope>NUCLEOTIDE SEQUENCE [LARGE SCALE GENOMIC DNA]</scope>
    <source>
        <strain evidence="7">JCM 13501</strain>
    </source>
</reference>
<dbReference type="PANTHER" id="PTHR10996">
    <property type="entry name" value="2-HYDROXYACID DEHYDROGENASE-RELATED"/>
    <property type="match status" value="1"/>
</dbReference>
<accession>A0ABQ2GNS2</accession>
<organism evidence="6 7">
    <name type="scientific">Pseudomonas asuensis</name>
    <dbReference type="NCBI Taxonomy" id="1825787"/>
    <lineage>
        <taxon>Bacteria</taxon>
        <taxon>Pseudomonadati</taxon>
        <taxon>Pseudomonadota</taxon>
        <taxon>Gammaproteobacteria</taxon>
        <taxon>Pseudomonadales</taxon>
        <taxon>Pseudomonadaceae</taxon>
        <taxon>Pseudomonas</taxon>
    </lineage>
</organism>
<sequence length="330" mass="36024">MIRGLLPVRKNVVIYNRLPAPLIQQLSEAFNVTIIDTQGNVDEQFYHALPHAHGLIGASKTLGRNELQSAENIEVISSVSVGYDSYDVPYLSERGILLTNTPDVLTQTTADLGFALLMSTARRLPELDAYTKSGQWAKGIGEEHFGTDVYGKTLGIVGMGRIGAAIAKRGHFGFDMQILYHATSRKPGLENELQAEYRDLEALLQESDFVCLVVPLSDSTLHMIGAQELKLMKPSGILINIARGPVVDEAALIEALSNQQIRGAGLDVFEHEPLSSSPLFSLRNVVTLPHIGSATHETRYAMAERAVSNLTAALNGSRPRDLVNPEAWKD</sequence>
<evidence type="ECO:0000256" key="3">
    <source>
        <dbReference type="RuleBase" id="RU003719"/>
    </source>
</evidence>
<evidence type="ECO:0000259" key="4">
    <source>
        <dbReference type="Pfam" id="PF00389"/>
    </source>
</evidence>
<protein>
    <submittedName>
        <fullName evidence="6">Bifunctional glyoxylate/hydroxypyruvate reductase B</fullName>
    </submittedName>
</protein>
<dbReference type="Gene3D" id="3.40.50.720">
    <property type="entry name" value="NAD(P)-binding Rossmann-like Domain"/>
    <property type="match status" value="2"/>
</dbReference>
<keyword evidence="1 3" id="KW-0560">Oxidoreductase</keyword>
<dbReference type="Proteomes" id="UP000616499">
    <property type="component" value="Unassembled WGS sequence"/>
</dbReference>
<dbReference type="InterPro" id="IPR006139">
    <property type="entry name" value="D-isomer_2_OHA_DH_cat_dom"/>
</dbReference>
<evidence type="ECO:0000313" key="7">
    <source>
        <dbReference type="Proteomes" id="UP000616499"/>
    </source>
</evidence>
<dbReference type="SUPFAM" id="SSF51735">
    <property type="entry name" value="NAD(P)-binding Rossmann-fold domains"/>
    <property type="match status" value="1"/>
</dbReference>
<dbReference type="InterPro" id="IPR029753">
    <property type="entry name" value="D-isomer_DH_CS"/>
</dbReference>
<evidence type="ECO:0000256" key="2">
    <source>
        <dbReference type="ARBA" id="ARBA00023027"/>
    </source>
</evidence>
<comment type="similarity">
    <text evidence="3">Belongs to the D-isomer specific 2-hydroxyacid dehydrogenase family.</text>
</comment>
<evidence type="ECO:0000313" key="6">
    <source>
        <dbReference type="EMBL" id="GGM04322.1"/>
    </source>
</evidence>
<name>A0ABQ2GNS2_9PSED</name>
<dbReference type="InterPro" id="IPR050223">
    <property type="entry name" value="D-isomer_2-hydroxyacid_DH"/>
</dbReference>
<comment type="caution">
    <text evidence="6">The sequence shown here is derived from an EMBL/GenBank/DDBJ whole genome shotgun (WGS) entry which is preliminary data.</text>
</comment>
<feature type="domain" description="D-isomer specific 2-hydroxyacid dehydrogenase NAD-binding" evidence="5">
    <location>
        <begin position="114"/>
        <end position="292"/>
    </location>
</feature>
<dbReference type="InterPro" id="IPR036291">
    <property type="entry name" value="NAD(P)-bd_dom_sf"/>
</dbReference>
<proteinExistence type="inferred from homology"/>
<feature type="domain" description="D-isomer specific 2-hydroxyacid dehydrogenase catalytic" evidence="4">
    <location>
        <begin position="12"/>
        <end position="324"/>
    </location>
</feature>
<dbReference type="PANTHER" id="PTHR10996:SF283">
    <property type="entry name" value="GLYOXYLATE_HYDROXYPYRUVATE REDUCTASE B"/>
    <property type="match status" value="1"/>
</dbReference>
<evidence type="ECO:0000256" key="1">
    <source>
        <dbReference type="ARBA" id="ARBA00023002"/>
    </source>
</evidence>